<keyword evidence="3" id="KW-1185">Reference proteome</keyword>
<feature type="region of interest" description="Disordered" evidence="1">
    <location>
        <begin position="68"/>
        <end position="133"/>
    </location>
</feature>
<dbReference type="AlphaFoldDB" id="A0A9P5YMJ4"/>
<proteinExistence type="predicted"/>
<evidence type="ECO:0000313" key="2">
    <source>
        <dbReference type="EMBL" id="KAF9471912.1"/>
    </source>
</evidence>
<evidence type="ECO:0000313" key="3">
    <source>
        <dbReference type="Proteomes" id="UP000807469"/>
    </source>
</evidence>
<reference evidence="2" key="1">
    <citation type="submission" date="2020-11" db="EMBL/GenBank/DDBJ databases">
        <authorList>
            <consortium name="DOE Joint Genome Institute"/>
            <person name="Ahrendt S."/>
            <person name="Riley R."/>
            <person name="Andreopoulos W."/>
            <person name="Labutti K."/>
            <person name="Pangilinan J."/>
            <person name="Ruiz-Duenas F.J."/>
            <person name="Barrasa J.M."/>
            <person name="Sanchez-Garcia M."/>
            <person name="Camarero S."/>
            <person name="Miyauchi S."/>
            <person name="Serrano A."/>
            <person name="Linde D."/>
            <person name="Babiker R."/>
            <person name="Drula E."/>
            <person name="Ayuso-Fernandez I."/>
            <person name="Pacheco R."/>
            <person name="Padilla G."/>
            <person name="Ferreira P."/>
            <person name="Barriuso J."/>
            <person name="Kellner H."/>
            <person name="Castanera R."/>
            <person name="Alfaro M."/>
            <person name="Ramirez L."/>
            <person name="Pisabarro A.G."/>
            <person name="Kuo A."/>
            <person name="Tritt A."/>
            <person name="Lipzen A."/>
            <person name="He G."/>
            <person name="Yan M."/>
            <person name="Ng V."/>
            <person name="Cullen D."/>
            <person name="Martin F."/>
            <person name="Rosso M.-N."/>
            <person name="Henrissat B."/>
            <person name="Hibbett D."/>
            <person name="Martinez A.T."/>
            <person name="Grigoriev I.V."/>
        </authorList>
    </citation>
    <scope>NUCLEOTIDE SEQUENCE</scope>
    <source>
        <strain evidence="2">CIRM-BRFM 674</strain>
    </source>
</reference>
<accession>A0A9P5YMJ4</accession>
<name>A0A9P5YMJ4_9AGAR</name>
<protein>
    <submittedName>
        <fullName evidence="2">Uncharacterized protein</fullName>
    </submittedName>
</protein>
<dbReference type="Proteomes" id="UP000807469">
    <property type="component" value="Unassembled WGS sequence"/>
</dbReference>
<gene>
    <name evidence="2" type="ORF">BDN70DRAFT_887589</name>
</gene>
<evidence type="ECO:0000256" key="1">
    <source>
        <dbReference type="SAM" id="MobiDB-lite"/>
    </source>
</evidence>
<dbReference type="EMBL" id="MU155605">
    <property type="protein sequence ID" value="KAF9471912.1"/>
    <property type="molecule type" value="Genomic_DNA"/>
</dbReference>
<feature type="compositionally biased region" description="Basic and acidic residues" evidence="1">
    <location>
        <begin position="124"/>
        <end position="133"/>
    </location>
</feature>
<sequence>MTPLSAIEYLSLDDSRAIRGDEEKKLKGGRKHPSTSSSLFACSSPHLRLSSSALLAYSHVHSSPPSPILDLQIRSPHPSLEGRGKGVVTQKRPSTSLVGGEGGTEGGRKEAGHIPQWRGAAPGEEERAREGWW</sequence>
<comment type="caution">
    <text evidence="2">The sequence shown here is derived from an EMBL/GenBank/DDBJ whole genome shotgun (WGS) entry which is preliminary data.</text>
</comment>
<organism evidence="2 3">
    <name type="scientific">Pholiota conissans</name>
    <dbReference type="NCBI Taxonomy" id="109636"/>
    <lineage>
        <taxon>Eukaryota</taxon>
        <taxon>Fungi</taxon>
        <taxon>Dikarya</taxon>
        <taxon>Basidiomycota</taxon>
        <taxon>Agaricomycotina</taxon>
        <taxon>Agaricomycetes</taxon>
        <taxon>Agaricomycetidae</taxon>
        <taxon>Agaricales</taxon>
        <taxon>Agaricineae</taxon>
        <taxon>Strophariaceae</taxon>
        <taxon>Pholiota</taxon>
    </lineage>
</organism>